<dbReference type="STRING" id="1300222.I532_05640"/>
<dbReference type="InterPro" id="IPR036249">
    <property type="entry name" value="Thioredoxin-like_sf"/>
</dbReference>
<dbReference type="PANTHER" id="PTHR13887">
    <property type="entry name" value="GLUTATHIONE S-TRANSFERASE KAPPA"/>
    <property type="match status" value="1"/>
</dbReference>
<organism evidence="2 3">
    <name type="scientific">Brevibacillus borstelensis AK1</name>
    <dbReference type="NCBI Taxonomy" id="1300222"/>
    <lineage>
        <taxon>Bacteria</taxon>
        <taxon>Bacillati</taxon>
        <taxon>Bacillota</taxon>
        <taxon>Bacilli</taxon>
        <taxon>Bacillales</taxon>
        <taxon>Paenibacillaceae</taxon>
        <taxon>Brevibacillus</taxon>
    </lineage>
</organism>
<accession>M8ED99</accession>
<feature type="domain" description="DSBA-like thioredoxin" evidence="1">
    <location>
        <begin position="9"/>
        <end position="207"/>
    </location>
</feature>
<evidence type="ECO:0000313" key="3">
    <source>
        <dbReference type="Proteomes" id="UP000012081"/>
    </source>
</evidence>
<dbReference type="SUPFAM" id="SSF52833">
    <property type="entry name" value="Thioredoxin-like"/>
    <property type="match status" value="1"/>
</dbReference>
<evidence type="ECO:0000313" key="2">
    <source>
        <dbReference type="EMBL" id="EMT53470.1"/>
    </source>
</evidence>
<proteinExistence type="predicted"/>
<dbReference type="EMBL" id="APBN01000002">
    <property type="protein sequence ID" value="EMT53470.1"/>
    <property type="molecule type" value="Genomic_DNA"/>
</dbReference>
<evidence type="ECO:0000259" key="1">
    <source>
        <dbReference type="Pfam" id="PF01323"/>
    </source>
</evidence>
<gene>
    <name evidence="2" type="ORF">I532_05640</name>
</gene>
<dbReference type="InterPro" id="IPR001853">
    <property type="entry name" value="DSBA-like_thioredoxin_dom"/>
</dbReference>
<dbReference type="Gene3D" id="3.40.30.10">
    <property type="entry name" value="Glutaredoxin"/>
    <property type="match status" value="1"/>
</dbReference>
<comment type="caution">
    <text evidence="2">The sequence shown here is derived from an EMBL/GenBank/DDBJ whole genome shotgun (WGS) entry which is preliminary data.</text>
</comment>
<reference evidence="2 3" key="1">
    <citation type="submission" date="2013-03" db="EMBL/GenBank/DDBJ databases">
        <title>Assembly of a new bacterial strain Brevibacillus borstelensis AK1.</title>
        <authorList>
            <person name="Rajan I."/>
            <person name="PoliReddy D."/>
            <person name="Sugumar T."/>
            <person name="Rathinam K."/>
            <person name="Alqarawi S."/>
            <person name="Khalil A.B."/>
            <person name="Sivakumar N."/>
        </authorList>
    </citation>
    <scope>NUCLEOTIDE SEQUENCE [LARGE SCALE GENOMIC DNA]</scope>
    <source>
        <strain evidence="2 3">AK1</strain>
    </source>
</reference>
<name>M8ED99_9BACL</name>
<dbReference type="CDD" id="cd03024">
    <property type="entry name" value="DsbA_FrnE"/>
    <property type="match status" value="1"/>
</dbReference>
<dbReference type="Pfam" id="PF01323">
    <property type="entry name" value="DSBA"/>
    <property type="match status" value="1"/>
</dbReference>
<dbReference type="AlphaFoldDB" id="M8ED99"/>
<protein>
    <submittedName>
        <fullName evidence="2">DSBA oxidoreductase</fullName>
    </submittedName>
</protein>
<dbReference type="Proteomes" id="UP000012081">
    <property type="component" value="Unassembled WGS sequence"/>
</dbReference>
<dbReference type="PATRIC" id="fig|1300222.3.peg.1158"/>
<dbReference type="GO" id="GO:0016491">
    <property type="term" value="F:oxidoreductase activity"/>
    <property type="evidence" value="ECO:0007669"/>
    <property type="project" value="InterPro"/>
</dbReference>
<keyword evidence="3" id="KW-1185">Reference proteome</keyword>
<dbReference type="PANTHER" id="PTHR13887:SF41">
    <property type="entry name" value="THIOREDOXIN SUPERFAMILY PROTEIN"/>
    <property type="match status" value="1"/>
</dbReference>
<sequence>MEGAFKMIIEIFQDTVCPWCRIGKKNVFDAIKQWEGEPITIRYRAYQLNPDTPKEGVPFWEYMGAMKGGIEGAKQMVQHAANAGEAAGIPFQFDQVSVWPNTLASHQLIKLAPPELQTEMVDAIYRAYFENGQDIGQLDTLVNIAGLLGMDEIETRLLIEKGEKLDEIREDLEYAKQLQITGVPFFVVDGKLALSGAHPVENFLKAFRQVSETP</sequence>